<sequence>MSMLKSRKVQSPSLPPPPYIFPSVPSCLSLSVSRRPPSLIPLFHRDSGHLHLCPSPSLRTRLEWSSS</sequence>
<dbReference type="Proteomes" id="UP000221165">
    <property type="component" value="Unassembled WGS sequence"/>
</dbReference>
<dbReference type="RefSeq" id="XP_067919364.1">
    <property type="nucleotide sequence ID" value="XM_068068662.1"/>
</dbReference>
<dbReference type="VEuPathDB" id="ToxoDB:CSUI_008533"/>
<dbReference type="GeneID" id="94431873"/>
<proteinExistence type="predicted"/>
<keyword evidence="2" id="KW-1185">Reference proteome</keyword>
<comment type="caution">
    <text evidence="1">The sequence shown here is derived from an EMBL/GenBank/DDBJ whole genome shotgun (WGS) entry which is preliminary data.</text>
</comment>
<dbReference type="AlphaFoldDB" id="A0A2C6KMM7"/>
<name>A0A2C6KMM7_9APIC</name>
<gene>
    <name evidence="1" type="ORF">CSUI_008533</name>
</gene>
<evidence type="ECO:0000313" key="1">
    <source>
        <dbReference type="EMBL" id="PHJ17646.1"/>
    </source>
</evidence>
<reference evidence="1 2" key="1">
    <citation type="journal article" date="2017" name="Int. J. Parasitol.">
        <title>The genome of the protozoan parasite Cystoisospora suis and a reverse vaccinology approach to identify vaccine candidates.</title>
        <authorList>
            <person name="Palmieri N."/>
            <person name="Shrestha A."/>
            <person name="Ruttkowski B."/>
            <person name="Beck T."/>
            <person name="Vogl C."/>
            <person name="Tomley F."/>
            <person name="Blake D.P."/>
            <person name="Joachim A."/>
        </authorList>
    </citation>
    <scope>NUCLEOTIDE SEQUENCE [LARGE SCALE GENOMIC DNA]</scope>
    <source>
        <strain evidence="1 2">Wien I</strain>
    </source>
</reference>
<evidence type="ECO:0000313" key="2">
    <source>
        <dbReference type="Proteomes" id="UP000221165"/>
    </source>
</evidence>
<protein>
    <submittedName>
        <fullName evidence="1">Uncharacterized protein</fullName>
    </submittedName>
</protein>
<dbReference type="EMBL" id="MIGC01004795">
    <property type="protein sequence ID" value="PHJ17646.1"/>
    <property type="molecule type" value="Genomic_DNA"/>
</dbReference>
<accession>A0A2C6KMM7</accession>
<organism evidence="1 2">
    <name type="scientific">Cystoisospora suis</name>
    <dbReference type="NCBI Taxonomy" id="483139"/>
    <lineage>
        <taxon>Eukaryota</taxon>
        <taxon>Sar</taxon>
        <taxon>Alveolata</taxon>
        <taxon>Apicomplexa</taxon>
        <taxon>Conoidasida</taxon>
        <taxon>Coccidia</taxon>
        <taxon>Eucoccidiorida</taxon>
        <taxon>Eimeriorina</taxon>
        <taxon>Sarcocystidae</taxon>
        <taxon>Cystoisospora</taxon>
    </lineage>
</organism>